<dbReference type="InterPro" id="IPR009241">
    <property type="entry name" value="HigB-like"/>
</dbReference>
<accession>A0A450X9I5</accession>
<reference evidence="1" key="1">
    <citation type="submission" date="2019-02" db="EMBL/GenBank/DDBJ databases">
        <authorList>
            <person name="Gruber-Vodicka R. H."/>
            <person name="Seah K. B. B."/>
        </authorList>
    </citation>
    <scope>NUCLEOTIDE SEQUENCE</scope>
    <source>
        <strain evidence="1">BECK_S313</strain>
    </source>
</reference>
<gene>
    <name evidence="1" type="ORF">BECKLPF1236B_GA0070989_15332</name>
</gene>
<sequence>MTWTVKTLNTKVDEELTALPEDMRARFSRIAFLIEEMGLERIREPHVKHLNGPLWEIRMTGRTGIGRALYVVAGGKSVVVVRVFVKKTRKTPHHAIGLALARAKEVLQ</sequence>
<proteinExistence type="predicted"/>
<dbReference type="Pfam" id="PF05973">
    <property type="entry name" value="Gp49"/>
    <property type="match status" value="1"/>
</dbReference>
<name>A0A450X9I5_9GAMM</name>
<evidence type="ECO:0000313" key="1">
    <source>
        <dbReference type="EMBL" id="VFK25923.1"/>
    </source>
</evidence>
<dbReference type="AlphaFoldDB" id="A0A450X9I5"/>
<protein>
    <submittedName>
        <fullName evidence="1">Phage-related protein</fullName>
    </submittedName>
</protein>
<organism evidence="1">
    <name type="scientific">Candidatus Kentrum sp. LPFa</name>
    <dbReference type="NCBI Taxonomy" id="2126335"/>
    <lineage>
        <taxon>Bacteria</taxon>
        <taxon>Pseudomonadati</taxon>
        <taxon>Pseudomonadota</taxon>
        <taxon>Gammaproteobacteria</taxon>
        <taxon>Candidatus Kentrum</taxon>
    </lineage>
</organism>
<dbReference type="EMBL" id="CAADFK010000532">
    <property type="protein sequence ID" value="VFK25923.1"/>
    <property type="molecule type" value="Genomic_DNA"/>
</dbReference>